<gene>
    <name evidence="3" type="ORF">ECRASSUSDP1_LOCUS18207</name>
</gene>
<keyword evidence="4" id="KW-1185">Reference proteome</keyword>
<accession>A0AAD1XPZ2</accession>
<sequence>MTDCFEEELQKLNIEECKEEFIKQLKQMHIPGYAEGDQEPENQDSDEDWIDSTPKPKASQLDIDTFEAYLKIGLPSIKKKAEAKILSKLNITSKQLIHRMKDFKRTIFLPEPMPLSSSEEIEDEDTFCVFKFDSDTGDDKEVEELYQELLQEKESLKSILLESKKKYREVQVEENKEIMDLLEKTDFSTYNFKYSPQDPDNINQLASAESQPDHPQTITSSIKASDFVSDLVRDSEEKTEAAFKRKEENIKKLTELLERIEAA</sequence>
<feature type="region of interest" description="Disordered" evidence="2">
    <location>
        <begin position="198"/>
        <end position="220"/>
    </location>
</feature>
<feature type="compositionally biased region" description="Acidic residues" evidence="2">
    <location>
        <begin position="36"/>
        <end position="50"/>
    </location>
</feature>
<evidence type="ECO:0000256" key="1">
    <source>
        <dbReference type="SAM" id="Coils"/>
    </source>
</evidence>
<feature type="region of interest" description="Disordered" evidence="2">
    <location>
        <begin position="29"/>
        <end position="57"/>
    </location>
</feature>
<evidence type="ECO:0000256" key="2">
    <source>
        <dbReference type="SAM" id="MobiDB-lite"/>
    </source>
</evidence>
<feature type="coiled-coil region" evidence="1">
    <location>
        <begin position="236"/>
        <end position="263"/>
    </location>
</feature>
<dbReference type="Proteomes" id="UP001295684">
    <property type="component" value="Unassembled WGS sequence"/>
</dbReference>
<dbReference type="EMBL" id="CAMPGE010018415">
    <property type="protein sequence ID" value="CAI2376830.1"/>
    <property type="molecule type" value="Genomic_DNA"/>
</dbReference>
<comment type="caution">
    <text evidence="3">The sequence shown here is derived from an EMBL/GenBank/DDBJ whole genome shotgun (WGS) entry which is preliminary data.</text>
</comment>
<protein>
    <submittedName>
        <fullName evidence="3">Uncharacterized protein</fullName>
    </submittedName>
</protein>
<proteinExistence type="predicted"/>
<name>A0AAD1XPZ2_EUPCR</name>
<dbReference type="AlphaFoldDB" id="A0AAD1XPZ2"/>
<reference evidence="3" key="1">
    <citation type="submission" date="2023-07" db="EMBL/GenBank/DDBJ databases">
        <authorList>
            <consortium name="AG Swart"/>
            <person name="Singh M."/>
            <person name="Singh A."/>
            <person name="Seah K."/>
            <person name="Emmerich C."/>
        </authorList>
    </citation>
    <scope>NUCLEOTIDE SEQUENCE</scope>
    <source>
        <strain evidence="3">DP1</strain>
    </source>
</reference>
<evidence type="ECO:0000313" key="4">
    <source>
        <dbReference type="Proteomes" id="UP001295684"/>
    </source>
</evidence>
<feature type="coiled-coil region" evidence="1">
    <location>
        <begin position="139"/>
        <end position="166"/>
    </location>
</feature>
<evidence type="ECO:0000313" key="3">
    <source>
        <dbReference type="EMBL" id="CAI2376830.1"/>
    </source>
</evidence>
<keyword evidence="1" id="KW-0175">Coiled coil</keyword>
<organism evidence="3 4">
    <name type="scientific">Euplotes crassus</name>
    <dbReference type="NCBI Taxonomy" id="5936"/>
    <lineage>
        <taxon>Eukaryota</taxon>
        <taxon>Sar</taxon>
        <taxon>Alveolata</taxon>
        <taxon>Ciliophora</taxon>
        <taxon>Intramacronucleata</taxon>
        <taxon>Spirotrichea</taxon>
        <taxon>Hypotrichia</taxon>
        <taxon>Euplotida</taxon>
        <taxon>Euplotidae</taxon>
        <taxon>Moneuplotes</taxon>
    </lineage>
</organism>